<accession>A0ABV2Z4M9</accession>
<proteinExistence type="predicted"/>
<organism evidence="1 2">
    <name type="scientific">Streptomyces catenulae</name>
    <dbReference type="NCBI Taxonomy" id="66875"/>
    <lineage>
        <taxon>Bacteria</taxon>
        <taxon>Bacillati</taxon>
        <taxon>Actinomycetota</taxon>
        <taxon>Actinomycetes</taxon>
        <taxon>Kitasatosporales</taxon>
        <taxon>Streptomycetaceae</taxon>
        <taxon>Streptomyces</taxon>
    </lineage>
</organism>
<sequence length="59" mass="5916">MEQLIKKMAQDDIWQGWLAANSAGAAGRSGCVSATPKSGCISAAPKTGCVSATKTGCIS</sequence>
<keyword evidence="2" id="KW-1185">Reference proteome</keyword>
<dbReference type="Proteomes" id="UP001550853">
    <property type="component" value="Unassembled WGS sequence"/>
</dbReference>
<evidence type="ECO:0000313" key="2">
    <source>
        <dbReference type="Proteomes" id="UP001550853"/>
    </source>
</evidence>
<name>A0ABV2Z4M9_9ACTN</name>
<gene>
    <name evidence="1" type="ORF">AB0E61_23025</name>
</gene>
<dbReference type="RefSeq" id="WP_030282666.1">
    <property type="nucleotide sequence ID" value="NZ_JBEZVI010000020.1"/>
</dbReference>
<reference evidence="1 2" key="1">
    <citation type="submission" date="2024-06" db="EMBL/GenBank/DDBJ databases">
        <title>The Natural Products Discovery Center: Release of the First 8490 Sequenced Strains for Exploring Actinobacteria Biosynthetic Diversity.</title>
        <authorList>
            <person name="Kalkreuter E."/>
            <person name="Kautsar S.A."/>
            <person name="Yang D."/>
            <person name="Bader C.D."/>
            <person name="Teijaro C.N."/>
            <person name="Fluegel L."/>
            <person name="Davis C.M."/>
            <person name="Simpson J.R."/>
            <person name="Lauterbach L."/>
            <person name="Steele A.D."/>
            <person name="Gui C."/>
            <person name="Meng S."/>
            <person name="Li G."/>
            <person name="Viehrig K."/>
            <person name="Ye F."/>
            <person name="Su P."/>
            <person name="Kiefer A.F."/>
            <person name="Nichols A."/>
            <person name="Cepeda A.J."/>
            <person name="Yan W."/>
            <person name="Fan B."/>
            <person name="Jiang Y."/>
            <person name="Adhikari A."/>
            <person name="Zheng C.-J."/>
            <person name="Schuster L."/>
            <person name="Cowan T.M."/>
            <person name="Smanski M.J."/>
            <person name="Chevrette M.G."/>
            <person name="De Carvalho L.P.S."/>
            <person name="Shen B."/>
        </authorList>
    </citation>
    <scope>NUCLEOTIDE SEQUENCE [LARGE SCALE GENOMIC DNA]</scope>
    <source>
        <strain evidence="1 2">NPDC033039</strain>
    </source>
</reference>
<protein>
    <submittedName>
        <fullName evidence="1">Uncharacterized protein</fullName>
    </submittedName>
</protein>
<dbReference type="EMBL" id="JBEZVI010000020">
    <property type="protein sequence ID" value="MEU3712953.1"/>
    <property type="molecule type" value="Genomic_DNA"/>
</dbReference>
<evidence type="ECO:0000313" key="1">
    <source>
        <dbReference type="EMBL" id="MEU3712953.1"/>
    </source>
</evidence>
<comment type="caution">
    <text evidence="1">The sequence shown here is derived from an EMBL/GenBank/DDBJ whole genome shotgun (WGS) entry which is preliminary data.</text>
</comment>